<dbReference type="EC" id="2.3.1.48" evidence="3 11"/>
<dbReference type="CDD" id="cd04301">
    <property type="entry name" value="NAT_SF"/>
    <property type="match status" value="1"/>
</dbReference>
<dbReference type="GO" id="GO:0005634">
    <property type="term" value="C:nucleus"/>
    <property type="evidence" value="ECO:0007669"/>
    <property type="project" value="UniProtKB-SubCell"/>
</dbReference>
<feature type="binding site" evidence="13">
    <location>
        <begin position="265"/>
        <end position="267"/>
    </location>
    <ligand>
        <name>acetyl-CoA</name>
        <dbReference type="ChEBI" id="CHEBI:57288"/>
    </ligand>
</feature>
<sequence>MDAGLAATASQWATETNSAVQIRLFSAETQSGTLKALNSDMEQEVEELNDSGMEEEDGADVVQFHPAFTYPIYGEHERVFGYKGLKINLNYAAGSLATYFEVEYAKRIDQMESSSVISLKPDNVDEPMRAVLATEAVCQTREEFAQCVAHDTREFRPIGRKVHEYKEQSKGQEQQQYGEGISYEIYESEFENAEFGKYHERLQTMVLFFIEGAQFIDSSDERWRVFTLFERLNLNGVVSYSLVGFCTMYRFYHWPDQWRARISQFLILPPFQGHGHGSALYRHIYSAILADAEYADLTVEDPSEAFDDMRDRNDMRYLLDHGAFDRISSAPVDCKTVLELQHRFKLSKRQMIRCLEMALLQKIGSSGAALAQSEDFRHFSLFVKRRIYAQNTDLLQDLEDDEKKKKVAESFAAVVDDYRRVLSLL</sequence>
<evidence type="ECO:0000256" key="11">
    <source>
        <dbReference type="PIRNR" id="PIRNR038084"/>
    </source>
</evidence>
<evidence type="ECO:0000259" key="16">
    <source>
        <dbReference type="Pfam" id="PF10394"/>
    </source>
</evidence>
<evidence type="ECO:0000313" key="18">
    <source>
        <dbReference type="Proteomes" id="UP000242474"/>
    </source>
</evidence>
<evidence type="ECO:0000256" key="2">
    <source>
        <dbReference type="ARBA" id="ARBA00010543"/>
    </source>
</evidence>
<dbReference type="Pfam" id="PF21184">
    <property type="entry name" value="HAT1_C_fung"/>
    <property type="match status" value="1"/>
</dbReference>
<dbReference type="GO" id="GO:0042393">
    <property type="term" value="F:histone binding"/>
    <property type="evidence" value="ECO:0007669"/>
    <property type="project" value="InterPro"/>
</dbReference>
<dbReference type="InterPro" id="IPR037113">
    <property type="entry name" value="Hat1_N_sf"/>
</dbReference>
<dbReference type="STRING" id="763665.A0A2G5BDW5"/>
<dbReference type="Proteomes" id="UP000242474">
    <property type="component" value="Unassembled WGS sequence"/>
</dbReference>
<evidence type="ECO:0000256" key="10">
    <source>
        <dbReference type="ARBA" id="ARBA00048017"/>
    </source>
</evidence>
<organism evidence="17 18">
    <name type="scientific">Coemansia reversa (strain ATCC 12441 / NRRL 1564)</name>
    <dbReference type="NCBI Taxonomy" id="763665"/>
    <lineage>
        <taxon>Eukaryota</taxon>
        <taxon>Fungi</taxon>
        <taxon>Fungi incertae sedis</taxon>
        <taxon>Zoopagomycota</taxon>
        <taxon>Kickxellomycotina</taxon>
        <taxon>Kickxellomycetes</taxon>
        <taxon>Kickxellales</taxon>
        <taxon>Kickxellaceae</taxon>
        <taxon>Coemansia</taxon>
    </lineage>
</organism>
<reference evidence="17 18" key="1">
    <citation type="journal article" date="2015" name="Genome Biol. Evol.">
        <title>Phylogenomic analyses indicate that early fungi evolved digesting cell walls of algal ancestors of land plants.</title>
        <authorList>
            <person name="Chang Y."/>
            <person name="Wang S."/>
            <person name="Sekimoto S."/>
            <person name="Aerts A.L."/>
            <person name="Choi C."/>
            <person name="Clum A."/>
            <person name="LaButti K.M."/>
            <person name="Lindquist E.A."/>
            <person name="Yee Ngan C."/>
            <person name="Ohm R.A."/>
            <person name="Salamov A.A."/>
            <person name="Grigoriev I.V."/>
            <person name="Spatafora J.W."/>
            <person name="Berbee M.L."/>
        </authorList>
    </citation>
    <scope>NUCLEOTIDE SEQUENCE [LARGE SCALE GENOMIC DNA]</scope>
    <source>
        <strain evidence="17 18">NRRL 1564</strain>
    </source>
</reference>
<evidence type="ECO:0000256" key="4">
    <source>
        <dbReference type="ARBA" id="ARBA00021268"/>
    </source>
</evidence>
<dbReference type="OrthoDB" id="10253098at2759"/>
<dbReference type="PANTHER" id="PTHR12046">
    <property type="entry name" value="HISTONE ACETYLTRANSFERASE TYPE B CATALYTIC SUBUNIT"/>
    <property type="match status" value="1"/>
</dbReference>
<evidence type="ECO:0000256" key="3">
    <source>
        <dbReference type="ARBA" id="ARBA00013184"/>
    </source>
</evidence>
<keyword evidence="7" id="KW-0234">DNA repair</keyword>
<comment type="catalytic activity">
    <reaction evidence="10 11">
        <text>L-lysyl-[protein] + acetyl-CoA = N(6)-acetyl-L-lysyl-[protein] + CoA + H(+)</text>
        <dbReference type="Rhea" id="RHEA:45948"/>
        <dbReference type="Rhea" id="RHEA-COMP:9752"/>
        <dbReference type="Rhea" id="RHEA-COMP:10731"/>
        <dbReference type="ChEBI" id="CHEBI:15378"/>
        <dbReference type="ChEBI" id="CHEBI:29969"/>
        <dbReference type="ChEBI" id="CHEBI:57287"/>
        <dbReference type="ChEBI" id="CHEBI:57288"/>
        <dbReference type="ChEBI" id="CHEBI:61930"/>
        <dbReference type="EC" id="2.3.1.48"/>
    </reaction>
</comment>
<comment type="similarity">
    <text evidence="2 11">Belongs to the HAT1 family.</text>
</comment>
<feature type="domain" description="N-acetyltransferase" evidence="15">
    <location>
        <begin position="234"/>
        <end position="287"/>
    </location>
</feature>
<dbReference type="Gene3D" id="3.40.630.30">
    <property type="match status" value="1"/>
</dbReference>
<evidence type="ECO:0000256" key="14">
    <source>
        <dbReference type="PIRSR" id="PIRSR038084-3"/>
    </source>
</evidence>
<keyword evidence="6" id="KW-0227">DNA damage</keyword>
<dbReference type="InterPro" id="IPR017380">
    <property type="entry name" value="Hist_AcTrfase_B-typ_cat-su"/>
</dbReference>
<comment type="subcellular location">
    <subcellularLocation>
        <location evidence="11">Cytoplasm</location>
    </subcellularLocation>
    <subcellularLocation>
        <location evidence="1 11">Nucleus</location>
    </subcellularLocation>
</comment>
<feature type="domain" description="Histone acetyl transferase HAT1 N-terminal" evidence="16">
    <location>
        <begin position="12"/>
        <end position="211"/>
    </location>
</feature>
<dbReference type="Gene3D" id="1.10.10.390">
    <property type="match status" value="1"/>
</dbReference>
<evidence type="ECO:0000256" key="7">
    <source>
        <dbReference type="ARBA" id="ARBA00023204"/>
    </source>
</evidence>
<evidence type="ECO:0000256" key="13">
    <source>
        <dbReference type="PIRSR" id="PIRSR038084-2"/>
    </source>
</evidence>
<dbReference type="Pfam" id="PF00583">
    <property type="entry name" value="Acetyltransf_1"/>
    <property type="match status" value="1"/>
</dbReference>
<keyword evidence="9 11" id="KW-0012">Acyltransferase</keyword>
<dbReference type="InterPro" id="IPR013523">
    <property type="entry name" value="Hist_AcTrfase_HAT1_C"/>
</dbReference>
<evidence type="ECO:0000256" key="12">
    <source>
        <dbReference type="PIRSR" id="PIRSR038084-1"/>
    </source>
</evidence>
<dbReference type="GO" id="GO:0004402">
    <property type="term" value="F:histone acetyltransferase activity"/>
    <property type="evidence" value="ECO:0007669"/>
    <property type="project" value="UniProtKB-UniRule"/>
</dbReference>
<keyword evidence="5 11" id="KW-0808">Transferase</keyword>
<name>A0A2G5BDW5_COERN</name>
<evidence type="ECO:0000256" key="6">
    <source>
        <dbReference type="ARBA" id="ARBA00022763"/>
    </source>
</evidence>
<dbReference type="PIRSF" id="PIRSF038084">
    <property type="entry name" value="HAT-B_cat"/>
    <property type="match status" value="1"/>
</dbReference>
<dbReference type="InterPro" id="IPR000182">
    <property type="entry name" value="GNAT_dom"/>
</dbReference>
<evidence type="ECO:0000313" key="17">
    <source>
        <dbReference type="EMBL" id="PIA17203.1"/>
    </source>
</evidence>
<comment type="function">
    <text evidence="11">Catalytic component of the histone acetylase B (HAT-B) complex. Has intrinsic substrate specificity that modifies lysine in recognition sequence GXGKXG. Involved in DNA double-strand break repair.</text>
</comment>
<dbReference type="AlphaFoldDB" id="A0A2G5BDW5"/>
<dbReference type="InterPro" id="IPR019467">
    <property type="entry name" value="Hat1_N"/>
</dbReference>
<evidence type="ECO:0000259" key="15">
    <source>
        <dbReference type="Pfam" id="PF00583"/>
    </source>
</evidence>
<proteinExistence type="inferred from homology"/>
<protein>
    <recommendedName>
        <fullName evidence="4 11">Histone acetyltransferase type B catalytic subunit</fullName>
        <ecNumber evidence="3 11">2.3.1.48</ecNumber>
    </recommendedName>
</protein>
<dbReference type="GO" id="GO:0031509">
    <property type="term" value="P:subtelomeric heterochromatin formation"/>
    <property type="evidence" value="ECO:0007669"/>
    <property type="project" value="InterPro"/>
</dbReference>
<dbReference type="GO" id="GO:0005737">
    <property type="term" value="C:cytoplasm"/>
    <property type="evidence" value="ECO:0007669"/>
    <property type="project" value="UniProtKB-SubCell"/>
</dbReference>
<gene>
    <name evidence="17" type="ORF">COEREDRAFT_7567</name>
</gene>
<dbReference type="EMBL" id="KZ303495">
    <property type="protein sequence ID" value="PIA17203.1"/>
    <property type="molecule type" value="Genomic_DNA"/>
</dbReference>
<evidence type="ECO:0000256" key="9">
    <source>
        <dbReference type="ARBA" id="ARBA00023315"/>
    </source>
</evidence>
<dbReference type="GO" id="GO:0000781">
    <property type="term" value="C:chromosome, telomeric region"/>
    <property type="evidence" value="ECO:0007669"/>
    <property type="project" value="GOC"/>
</dbReference>
<evidence type="ECO:0000256" key="8">
    <source>
        <dbReference type="ARBA" id="ARBA00023242"/>
    </source>
</evidence>
<feature type="region of interest" description="Interaction with histone H4 N-terminus" evidence="13">
    <location>
        <begin position="75"/>
        <end position="77"/>
    </location>
</feature>
<feature type="active site" description="Proton donor/acceptor" evidence="12">
    <location>
        <position position="300"/>
    </location>
</feature>
<keyword evidence="8 11" id="KW-0539">Nucleus</keyword>
<feature type="region of interest" description="Interaction with histone H4 N-terminus" evidence="13">
    <location>
        <begin position="249"/>
        <end position="251"/>
    </location>
</feature>
<feature type="site" description="Interaction with histone H4 N-terminus" evidence="14">
    <location>
        <position position="223"/>
    </location>
</feature>
<dbReference type="Pfam" id="PF10394">
    <property type="entry name" value="Hat1_N"/>
    <property type="match status" value="1"/>
</dbReference>
<comment type="subunit">
    <text evidence="11">Component of the HAT-B complex composed of at least HAT1 and HAT2. The HAT-B complex binds to histone H4 tail.</text>
</comment>
<feature type="binding site" evidence="13">
    <location>
        <begin position="272"/>
        <end position="278"/>
    </location>
    <ligand>
        <name>acetyl-CoA</name>
        <dbReference type="ChEBI" id="CHEBI:57288"/>
    </ligand>
</feature>
<accession>A0A2G5BDW5</accession>
<evidence type="ECO:0000256" key="1">
    <source>
        <dbReference type="ARBA" id="ARBA00004123"/>
    </source>
</evidence>
<dbReference type="SUPFAM" id="SSF55729">
    <property type="entry name" value="Acyl-CoA N-acyltransferases (Nat)"/>
    <property type="match status" value="1"/>
</dbReference>
<dbReference type="Gene3D" id="3.90.360.10">
    <property type="entry name" value="Histone acetyl transferase 1 (HAT1), N-terminal domain"/>
    <property type="match status" value="1"/>
</dbReference>
<keyword evidence="18" id="KW-1185">Reference proteome</keyword>
<evidence type="ECO:0000256" key="5">
    <source>
        <dbReference type="ARBA" id="ARBA00022679"/>
    </source>
</evidence>
<dbReference type="GO" id="GO:0006281">
    <property type="term" value="P:DNA repair"/>
    <property type="evidence" value="ECO:0007669"/>
    <property type="project" value="UniProtKB-KW"/>
</dbReference>
<dbReference type="InterPro" id="IPR016181">
    <property type="entry name" value="Acyl_CoA_acyltransferase"/>
</dbReference>
<keyword evidence="11" id="KW-0963">Cytoplasm</keyword>
<feature type="binding site" evidence="13">
    <location>
        <position position="312"/>
    </location>
    <ligand>
        <name>acetyl-CoA</name>
        <dbReference type="ChEBI" id="CHEBI:57288"/>
    </ligand>
</feature>